<reference evidence="7" key="1">
    <citation type="submission" date="2015-09" db="EMBL/GenBank/DDBJ databases">
        <authorList>
            <person name="Bertelli C."/>
        </authorList>
    </citation>
    <scope>NUCLEOTIDE SEQUENCE [LARGE SCALE GENOMIC DNA]</scope>
    <source>
        <strain evidence="7">KNic</strain>
    </source>
</reference>
<dbReference type="InterPro" id="IPR036388">
    <property type="entry name" value="WH-like_DNA-bd_sf"/>
</dbReference>
<dbReference type="AlphaFoldDB" id="A0A0U5EPP7"/>
<protein>
    <recommendedName>
        <fullName evidence="3">Regulatory protein RecX</fullName>
    </recommendedName>
</protein>
<feature type="domain" description="RecX third three-helical" evidence="5">
    <location>
        <begin position="151"/>
        <end position="192"/>
    </location>
</feature>
<dbReference type="STRING" id="389348.PNK_0400"/>
<keyword evidence="4" id="KW-0963">Cytoplasm</keyword>
<organism evidence="6 7">
    <name type="scientific">Candidatus Protochlamydia naegleriophila</name>
    <dbReference type="NCBI Taxonomy" id="389348"/>
    <lineage>
        <taxon>Bacteria</taxon>
        <taxon>Pseudomonadati</taxon>
        <taxon>Chlamydiota</taxon>
        <taxon>Chlamydiia</taxon>
        <taxon>Parachlamydiales</taxon>
        <taxon>Parachlamydiaceae</taxon>
        <taxon>Candidatus Protochlamydia</taxon>
    </lineage>
</organism>
<dbReference type="InParanoid" id="A0A0U5EPP7"/>
<name>A0A0U5EPP7_9BACT</name>
<comment type="similarity">
    <text evidence="2">Belongs to the RecX family.</text>
</comment>
<gene>
    <name evidence="6" type="primary">recX</name>
    <name evidence="6" type="ORF">PNK_0400</name>
</gene>
<evidence type="ECO:0000256" key="4">
    <source>
        <dbReference type="ARBA" id="ARBA00022490"/>
    </source>
</evidence>
<dbReference type="KEGG" id="pnl:PNK_0400"/>
<dbReference type="Gene3D" id="1.10.10.10">
    <property type="entry name" value="Winged helix-like DNA-binding domain superfamily/Winged helix DNA-binding domain"/>
    <property type="match status" value="1"/>
</dbReference>
<sequence>MPKEGRKELRTIFLDGEAWRDIHTSIFGRDPSCPSCATRAEWKEVFEKWEYQRVKNYVIWRLSNQPYHSQQLHKLLRERLVCQQTISKVIDECLSSGYLDDETWIESCMRSQKKKNGLRSILLKLQAKGLTAETLQEIRSNWNCPEEEKGAIAYLLRTRYRNKNLNDFREKQKVIASLMRKGYAFEQIQAALEDSTEGD</sequence>
<dbReference type="PANTHER" id="PTHR33602">
    <property type="entry name" value="REGULATORY PROTEIN RECX FAMILY PROTEIN"/>
    <property type="match status" value="1"/>
</dbReference>
<dbReference type="PATRIC" id="fig|389348.3.peg.447"/>
<keyword evidence="7" id="KW-1185">Reference proteome</keyword>
<evidence type="ECO:0000313" key="7">
    <source>
        <dbReference type="Proteomes" id="UP000069902"/>
    </source>
</evidence>
<evidence type="ECO:0000256" key="3">
    <source>
        <dbReference type="ARBA" id="ARBA00018111"/>
    </source>
</evidence>
<evidence type="ECO:0000256" key="1">
    <source>
        <dbReference type="ARBA" id="ARBA00004496"/>
    </source>
</evidence>
<dbReference type="InterPro" id="IPR003783">
    <property type="entry name" value="Regulatory_RecX"/>
</dbReference>
<dbReference type="Proteomes" id="UP000069902">
    <property type="component" value="Chromosome cPNK"/>
</dbReference>
<dbReference type="GO" id="GO:0006282">
    <property type="term" value="P:regulation of DNA repair"/>
    <property type="evidence" value="ECO:0007669"/>
    <property type="project" value="InterPro"/>
</dbReference>
<dbReference type="EMBL" id="LN879502">
    <property type="protein sequence ID" value="CUI16032.1"/>
    <property type="molecule type" value="Genomic_DNA"/>
</dbReference>
<dbReference type="PANTHER" id="PTHR33602:SF1">
    <property type="entry name" value="REGULATORY PROTEIN RECX FAMILY PROTEIN"/>
    <property type="match status" value="1"/>
</dbReference>
<dbReference type="InterPro" id="IPR053925">
    <property type="entry name" value="RecX_HTH_3rd"/>
</dbReference>
<accession>A0A0U5EPP7</accession>
<dbReference type="GO" id="GO:0005737">
    <property type="term" value="C:cytoplasm"/>
    <property type="evidence" value="ECO:0007669"/>
    <property type="project" value="UniProtKB-SubCell"/>
</dbReference>
<dbReference type="Pfam" id="PF21981">
    <property type="entry name" value="RecX_HTH3"/>
    <property type="match status" value="1"/>
</dbReference>
<evidence type="ECO:0000259" key="5">
    <source>
        <dbReference type="Pfam" id="PF21981"/>
    </source>
</evidence>
<proteinExistence type="inferred from homology"/>
<evidence type="ECO:0000256" key="2">
    <source>
        <dbReference type="ARBA" id="ARBA00009695"/>
    </source>
</evidence>
<comment type="subcellular location">
    <subcellularLocation>
        <location evidence="1">Cytoplasm</location>
    </subcellularLocation>
</comment>
<evidence type="ECO:0000313" key="6">
    <source>
        <dbReference type="EMBL" id="CUI16032.1"/>
    </source>
</evidence>